<evidence type="ECO:0000313" key="2">
    <source>
        <dbReference type="EMBL" id="GMI25294.1"/>
    </source>
</evidence>
<comment type="caution">
    <text evidence="2">The sequence shown here is derived from an EMBL/GenBank/DDBJ whole genome shotgun (WGS) entry which is preliminary data.</text>
</comment>
<dbReference type="SUPFAM" id="SSF51905">
    <property type="entry name" value="FAD/NAD(P)-binding domain"/>
    <property type="match status" value="1"/>
</dbReference>
<dbReference type="Proteomes" id="UP001165060">
    <property type="component" value="Unassembled WGS sequence"/>
</dbReference>
<organism evidence="2 3">
    <name type="scientific">Tetraparma gracilis</name>
    <dbReference type="NCBI Taxonomy" id="2962635"/>
    <lineage>
        <taxon>Eukaryota</taxon>
        <taxon>Sar</taxon>
        <taxon>Stramenopiles</taxon>
        <taxon>Ochrophyta</taxon>
        <taxon>Bolidophyceae</taxon>
        <taxon>Parmales</taxon>
        <taxon>Triparmaceae</taxon>
        <taxon>Tetraparma</taxon>
    </lineage>
</organism>
<feature type="non-terminal residue" evidence="2">
    <location>
        <position position="1"/>
    </location>
</feature>
<evidence type="ECO:0008006" key="4">
    <source>
        <dbReference type="Google" id="ProtNLM"/>
    </source>
</evidence>
<accession>A0ABQ6MFA4</accession>
<dbReference type="Gene3D" id="3.50.50.60">
    <property type="entry name" value="FAD/NAD(P)-binding domain"/>
    <property type="match status" value="1"/>
</dbReference>
<dbReference type="EMBL" id="BRYB01001415">
    <property type="protein sequence ID" value="GMI25294.1"/>
    <property type="molecule type" value="Genomic_DNA"/>
</dbReference>
<evidence type="ECO:0000256" key="1">
    <source>
        <dbReference type="SAM" id="SignalP"/>
    </source>
</evidence>
<name>A0ABQ6MFA4_9STRA</name>
<reference evidence="2 3" key="1">
    <citation type="journal article" date="2023" name="Commun. Biol.">
        <title>Genome analysis of Parmales, the sister group of diatoms, reveals the evolutionary specialization of diatoms from phago-mixotrophs to photoautotrophs.</title>
        <authorList>
            <person name="Ban H."/>
            <person name="Sato S."/>
            <person name="Yoshikawa S."/>
            <person name="Yamada K."/>
            <person name="Nakamura Y."/>
            <person name="Ichinomiya M."/>
            <person name="Sato N."/>
            <person name="Blanc-Mathieu R."/>
            <person name="Endo H."/>
            <person name="Kuwata A."/>
            <person name="Ogata H."/>
        </authorList>
    </citation>
    <scope>NUCLEOTIDE SEQUENCE [LARGE SCALE GENOMIC DNA]</scope>
</reference>
<feature type="chain" id="PRO_5046616807" description="FAD/NAD(P)-binding domain-containing protein" evidence="1">
    <location>
        <begin position="25"/>
        <end position="374"/>
    </location>
</feature>
<evidence type="ECO:0000313" key="3">
    <source>
        <dbReference type="Proteomes" id="UP001165060"/>
    </source>
</evidence>
<keyword evidence="1" id="KW-0732">Signal</keyword>
<feature type="signal peptide" evidence="1">
    <location>
        <begin position="1"/>
        <end position="24"/>
    </location>
</feature>
<proteinExistence type="predicted"/>
<keyword evidence="3" id="KW-1185">Reference proteome</keyword>
<sequence>IIGGGPAGLINALSLLSLGAPAASVSVHEKRGAPSRDIWFDVASASVNSLVAGHDSLAFLLSLGLLPGGHDLFDLRAADHPDVDGRGGRILTLPCAALEAFLAMCLELLGARVSRADPARPEDPLPPGTLLIVATGTAPPPFDIPSLPPPSVHTPSKDWAPPSPHATLIVTLPPLPSGACPPHHDVDPYAVGFDLFGGHGVTSAFKRFFHGHCELQIFFALGAPPAGEAAIDAVLSQILSPPSPKPSYTHRRFEVLPRRLERVAGSVGGGSDFIVVGDAALSAHYRLGIGVNLAVMAAEALLPALVAGGAGIAAYEREASAVYERAELAMARFIKLESECNLVLFEDEAFRRDFETRTYEFIEEEDIERWCLSY</sequence>
<protein>
    <recommendedName>
        <fullName evidence="4">FAD/NAD(P)-binding domain-containing protein</fullName>
    </recommendedName>
</protein>
<dbReference type="InterPro" id="IPR036188">
    <property type="entry name" value="FAD/NAD-bd_sf"/>
</dbReference>
<gene>
    <name evidence="2" type="ORF">TeGR_g4626</name>
</gene>